<evidence type="ECO:0000313" key="3">
    <source>
        <dbReference type="Proteomes" id="UP000054248"/>
    </source>
</evidence>
<gene>
    <name evidence="2" type="ORF">M407DRAFT_82390</name>
</gene>
<dbReference type="Proteomes" id="UP000054248">
    <property type="component" value="Unassembled WGS sequence"/>
</dbReference>
<feature type="domain" description="Tc1-like transposase DDE" evidence="1">
    <location>
        <begin position="94"/>
        <end position="158"/>
    </location>
</feature>
<dbReference type="HOGENOM" id="CLU_1590384_0_0_1"/>
<evidence type="ECO:0000259" key="1">
    <source>
        <dbReference type="Pfam" id="PF13358"/>
    </source>
</evidence>
<dbReference type="InterPro" id="IPR036397">
    <property type="entry name" value="RNaseH_sf"/>
</dbReference>
<reference evidence="3" key="2">
    <citation type="submission" date="2015-01" db="EMBL/GenBank/DDBJ databases">
        <title>Evolutionary Origins and Diversification of the Mycorrhizal Mutualists.</title>
        <authorList>
            <consortium name="DOE Joint Genome Institute"/>
            <consortium name="Mycorrhizal Genomics Consortium"/>
            <person name="Kohler A."/>
            <person name="Kuo A."/>
            <person name="Nagy L.G."/>
            <person name="Floudas D."/>
            <person name="Copeland A."/>
            <person name="Barry K.W."/>
            <person name="Cichocki N."/>
            <person name="Veneault-Fourrey C."/>
            <person name="LaButti K."/>
            <person name="Lindquist E.A."/>
            <person name="Lipzen A."/>
            <person name="Lundell T."/>
            <person name="Morin E."/>
            <person name="Murat C."/>
            <person name="Riley R."/>
            <person name="Ohm R."/>
            <person name="Sun H."/>
            <person name="Tunlid A."/>
            <person name="Henrissat B."/>
            <person name="Grigoriev I.V."/>
            <person name="Hibbett D.S."/>
            <person name="Martin F."/>
        </authorList>
    </citation>
    <scope>NUCLEOTIDE SEQUENCE [LARGE SCALE GENOMIC DNA]</scope>
    <source>
        <strain evidence="3">MUT 4182</strain>
    </source>
</reference>
<dbReference type="OrthoDB" id="2142724at2759"/>
<accession>A0A0C3Q7Y8</accession>
<name>A0A0C3Q7Y8_9AGAM</name>
<evidence type="ECO:0000313" key="2">
    <source>
        <dbReference type="EMBL" id="KIO19764.1"/>
    </source>
</evidence>
<sequence length="172" mass="19284">PDIYLHEIQQELLNELGVDASIPTIHQTIKRTGYMLKQVIKHLSRTSTTTVNISFESVLSIIGTSLFLSMKVHAIDRLPIVVALGLIVVRFKVLYLALSLDGILHVTVVQGAYTELKFTNFIKGVLLKMNQFPAKNSVLIMDNAIIHKSPALREMIEERYILIFLGLLSSNV</sequence>
<dbReference type="PANTHER" id="PTHR46564:SF1">
    <property type="entry name" value="TRANSPOSASE"/>
    <property type="match status" value="1"/>
</dbReference>
<keyword evidence="3" id="KW-1185">Reference proteome</keyword>
<feature type="non-terminal residue" evidence="2">
    <location>
        <position position="1"/>
    </location>
</feature>
<dbReference type="GO" id="GO:0003676">
    <property type="term" value="F:nucleic acid binding"/>
    <property type="evidence" value="ECO:0007669"/>
    <property type="project" value="InterPro"/>
</dbReference>
<dbReference type="STRING" id="1051891.A0A0C3Q7Y8"/>
<reference evidence="2 3" key="1">
    <citation type="submission" date="2014-04" db="EMBL/GenBank/DDBJ databases">
        <authorList>
            <consortium name="DOE Joint Genome Institute"/>
            <person name="Kuo A."/>
            <person name="Girlanda M."/>
            <person name="Perotto S."/>
            <person name="Kohler A."/>
            <person name="Nagy L.G."/>
            <person name="Floudas D."/>
            <person name="Copeland A."/>
            <person name="Barry K.W."/>
            <person name="Cichocki N."/>
            <person name="Veneault-Fourrey C."/>
            <person name="LaButti K."/>
            <person name="Lindquist E.A."/>
            <person name="Lipzen A."/>
            <person name="Lundell T."/>
            <person name="Morin E."/>
            <person name="Murat C."/>
            <person name="Sun H."/>
            <person name="Tunlid A."/>
            <person name="Henrissat B."/>
            <person name="Grigoriev I.V."/>
            <person name="Hibbett D.S."/>
            <person name="Martin F."/>
            <person name="Nordberg H.P."/>
            <person name="Cantor M.N."/>
            <person name="Hua S.X."/>
        </authorList>
    </citation>
    <scope>NUCLEOTIDE SEQUENCE [LARGE SCALE GENOMIC DNA]</scope>
    <source>
        <strain evidence="2 3">MUT 4182</strain>
    </source>
</reference>
<dbReference type="PANTHER" id="PTHR46564">
    <property type="entry name" value="TRANSPOSASE"/>
    <property type="match status" value="1"/>
</dbReference>
<dbReference type="Pfam" id="PF13358">
    <property type="entry name" value="DDE_3"/>
    <property type="match status" value="1"/>
</dbReference>
<proteinExistence type="predicted"/>
<dbReference type="InterPro" id="IPR038717">
    <property type="entry name" value="Tc1-like_DDE_dom"/>
</dbReference>
<dbReference type="AlphaFoldDB" id="A0A0C3Q7Y8"/>
<organism evidence="2 3">
    <name type="scientific">Tulasnella calospora MUT 4182</name>
    <dbReference type="NCBI Taxonomy" id="1051891"/>
    <lineage>
        <taxon>Eukaryota</taxon>
        <taxon>Fungi</taxon>
        <taxon>Dikarya</taxon>
        <taxon>Basidiomycota</taxon>
        <taxon>Agaricomycotina</taxon>
        <taxon>Agaricomycetes</taxon>
        <taxon>Cantharellales</taxon>
        <taxon>Tulasnellaceae</taxon>
        <taxon>Tulasnella</taxon>
    </lineage>
</organism>
<dbReference type="Gene3D" id="3.30.420.10">
    <property type="entry name" value="Ribonuclease H-like superfamily/Ribonuclease H"/>
    <property type="match status" value="1"/>
</dbReference>
<protein>
    <recommendedName>
        <fullName evidence="1">Tc1-like transposase DDE domain-containing protein</fullName>
    </recommendedName>
</protein>
<dbReference type="EMBL" id="KN823204">
    <property type="protein sequence ID" value="KIO19764.1"/>
    <property type="molecule type" value="Genomic_DNA"/>
</dbReference>